<reference evidence="4" key="1">
    <citation type="submission" date="2023-10" db="EMBL/GenBank/DDBJ databases">
        <authorList>
            <person name="Hackl T."/>
        </authorList>
    </citation>
    <scope>NUCLEOTIDE SEQUENCE</scope>
</reference>
<evidence type="ECO:0000313" key="5">
    <source>
        <dbReference type="Proteomes" id="UP001295740"/>
    </source>
</evidence>
<evidence type="ECO:0000313" key="4">
    <source>
        <dbReference type="EMBL" id="CAJ2501735.1"/>
    </source>
</evidence>
<evidence type="ECO:0000256" key="2">
    <source>
        <dbReference type="SAM" id="Phobius"/>
    </source>
</evidence>
<protein>
    <submittedName>
        <fullName evidence="4">Uu.00g045880.m01.CDS01</fullName>
    </submittedName>
</protein>
<gene>
    <name evidence="4" type="ORF">KHLLAP_LOCUS2203</name>
</gene>
<dbReference type="GO" id="GO:0016020">
    <property type="term" value="C:membrane"/>
    <property type="evidence" value="ECO:0007669"/>
    <property type="project" value="TreeGrafter"/>
</dbReference>
<feature type="compositionally biased region" description="Low complexity" evidence="1">
    <location>
        <begin position="251"/>
        <end position="271"/>
    </location>
</feature>
<keyword evidence="2" id="KW-1133">Transmembrane helix</keyword>
<dbReference type="Pfam" id="PF00561">
    <property type="entry name" value="Abhydrolase_1"/>
    <property type="match status" value="1"/>
</dbReference>
<keyword evidence="2" id="KW-0812">Transmembrane</keyword>
<dbReference type="PANTHER" id="PTHR43798">
    <property type="entry name" value="MONOACYLGLYCEROL LIPASE"/>
    <property type="match status" value="1"/>
</dbReference>
<keyword evidence="5" id="KW-1185">Reference proteome</keyword>
<organism evidence="4 5">
    <name type="scientific">Anthostomella pinea</name>
    <dbReference type="NCBI Taxonomy" id="933095"/>
    <lineage>
        <taxon>Eukaryota</taxon>
        <taxon>Fungi</taxon>
        <taxon>Dikarya</taxon>
        <taxon>Ascomycota</taxon>
        <taxon>Pezizomycotina</taxon>
        <taxon>Sordariomycetes</taxon>
        <taxon>Xylariomycetidae</taxon>
        <taxon>Xylariales</taxon>
        <taxon>Xylariaceae</taxon>
        <taxon>Anthostomella</taxon>
    </lineage>
</organism>
<accession>A0AAI8YEF6</accession>
<feature type="region of interest" description="Disordered" evidence="1">
    <location>
        <begin position="242"/>
        <end position="273"/>
    </location>
</feature>
<dbReference type="InterPro" id="IPR050266">
    <property type="entry name" value="AB_hydrolase_sf"/>
</dbReference>
<comment type="caution">
    <text evidence="4">The sequence shown here is derived from an EMBL/GenBank/DDBJ whole genome shotgun (WGS) entry which is preliminary data.</text>
</comment>
<dbReference type="Gene3D" id="3.40.50.1820">
    <property type="entry name" value="alpha/beta hydrolase"/>
    <property type="match status" value="1"/>
</dbReference>
<feature type="transmembrane region" description="Helical" evidence="2">
    <location>
        <begin position="18"/>
        <end position="38"/>
    </location>
</feature>
<dbReference type="PRINTS" id="PR00111">
    <property type="entry name" value="ABHYDROLASE"/>
</dbReference>
<sequence>METISKCFGAPDESKATAIIATTVVTTITLISVARFVLWPRKTPIIPGALTTSVPRLSEAELQDVAYRTDHFPGARDVVTPYGNIRVYEFGPEDGRKVLMLHGISTSCMTLADLAVGLEEKGCRVMLFDLFGRGYSDAPGDLPYDTRLFTTQILLALASSPLPWTGDAGFSLVGYSLGGGIAANFAATFPRMVASLLLLAPAGLIRPENIGRASRLVFTSGIVPERLLAWLTKRRLRTPIDNAVSKRRKASMSSSAGNTNGNSSSGQTTSSENQENYLDVAVQEAVDPPLEPSPTPTELRVASFVHWSLDYNEGFVPAMMSTMRYAPLMDQQHYWRLLSQREPGTTAVLLGRNDNLIQREDYEEDALPLLGGKDNVFWRIVPGSHNFPFTNGPEALEVIYEFWGMN</sequence>
<dbReference type="AlphaFoldDB" id="A0AAI8YEF6"/>
<feature type="domain" description="AB hydrolase-1" evidence="3">
    <location>
        <begin position="98"/>
        <end position="272"/>
    </location>
</feature>
<dbReference type="PANTHER" id="PTHR43798:SF33">
    <property type="entry name" value="HYDROLASE, PUTATIVE (AFU_ORTHOLOGUE AFUA_2G14860)-RELATED"/>
    <property type="match status" value="1"/>
</dbReference>
<dbReference type="EMBL" id="CAUWAG010000003">
    <property type="protein sequence ID" value="CAJ2501735.1"/>
    <property type="molecule type" value="Genomic_DNA"/>
</dbReference>
<dbReference type="Proteomes" id="UP001295740">
    <property type="component" value="Unassembled WGS sequence"/>
</dbReference>
<dbReference type="SUPFAM" id="SSF53474">
    <property type="entry name" value="alpha/beta-Hydrolases"/>
    <property type="match status" value="1"/>
</dbReference>
<name>A0AAI8YEF6_9PEZI</name>
<evidence type="ECO:0000259" key="3">
    <source>
        <dbReference type="Pfam" id="PF00561"/>
    </source>
</evidence>
<proteinExistence type="predicted"/>
<dbReference type="InterPro" id="IPR029058">
    <property type="entry name" value="AB_hydrolase_fold"/>
</dbReference>
<dbReference type="InterPro" id="IPR000073">
    <property type="entry name" value="AB_hydrolase_1"/>
</dbReference>
<keyword evidence="2" id="KW-0472">Membrane</keyword>
<evidence type="ECO:0000256" key="1">
    <source>
        <dbReference type="SAM" id="MobiDB-lite"/>
    </source>
</evidence>